<protein>
    <submittedName>
        <fullName evidence="2">Uncharacterized protein</fullName>
    </submittedName>
</protein>
<gene>
    <name evidence="2" type="ORF">BXY53_0329</name>
</gene>
<dbReference type="RefSeq" id="WP_170144292.1">
    <property type="nucleotide sequence ID" value="NZ_QXDF01000001.1"/>
</dbReference>
<evidence type="ECO:0000313" key="2">
    <source>
        <dbReference type="EMBL" id="RIA55269.1"/>
    </source>
</evidence>
<keyword evidence="1" id="KW-0812">Transmembrane</keyword>
<feature type="transmembrane region" description="Helical" evidence="1">
    <location>
        <begin position="6"/>
        <end position="23"/>
    </location>
</feature>
<sequence>MDALQNVVILLIAGTVIWIFMKLKERIEFLEHEVRWLRSELDGLKGGYRGGDYE</sequence>
<keyword evidence="1" id="KW-0472">Membrane</keyword>
<name>A0A397Q4C7_9HYPH</name>
<keyword evidence="1" id="KW-1133">Transmembrane helix</keyword>
<comment type="caution">
    <text evidence="2">The sequence shown here is derived from an EMBL/GenBank/DDBJ whole genome shotgun (WGS) entry which is preliminary data.</text>
</comment>
<dbReference type="EMBL" id="QXDF01000001">
    <property type="protein sequence ID" value="RIA55269.1"/>
    <property type="molecule type" value="Genomic_DNA"/>
</dbReference>
<proteinExistence type="predicted"/>
<evidence type="ECO:0000256" key="1">
    <source>
        <dbReference type="SAM" id="Phobius"/>
    </source>
</evidence>
<dbReference type="Proteomes" id="UP000266273">
    <property type="component" value="Unassembled WGS sequence"/>
</dbReference>
<organism evidence="2 3">
    <name type="scientific">Dichotomicrobium thermohalophilum</name>
    <dbReference type="NCBI Taxonomy" id="933063"/>
    <lineage>
        <taxon>Bacteria</taxon>
        <taxon>Pseudomonadati</taxon>
        <taxon>Pseudomonadota</taxon>
        <taxon>Alphaproteobacteria</taxon>
        <taxon>Hyphomicrobiales</taxon>
        <taxon>Hyphomicrobiaceae</taxon>
        <taxon>Dichotomicrobium</taxon>
    </lineage>
</organism>
<dbReference type="AlphaFoldDB" id="A0A397Q4C7"/>
<accession>A0A397Q4C7</accession>
<evidence type="ECO:0000313" key="3">
    <source>
        <dbReference type="Proteomes" id="UP000266273"/>
    </source>
</evidence>
<reference evidence="2 3" key="1">
    <citation type="submission" date="2018-08" db="EMBL/GenBank/DDBJ databases">
        <title>Genomic Encyclopedia of Archaeal and Bacterial Type Strains, Phase II (KMG-II): from individual species to whole genera.</title>
        <authorList>
            <person name="Goeker M."/>
        </authorList>
    </citation>
    <scope>NUCLEOTIDE SEQUENCE [LARGE SCALE GENOMIC DNA]</scope>
    <source>
        <strain evidence="2 3">DSM 5002</strain>
    </source>
</reference>
<keyword evidence="3" id="KW-1185">Reference proteome</keyword>